<keyword evidence="3" id="KW-1185">Reference proteome</keyword>
<dbReference type="Proteomes" id="UP000070121">
    <property type="component" value="Unassembled WGS sequence"/>
</dbReference>
<gene>
    <name evidence="2" type="ORF">CSAL01_08353</name>
</gene>
<organism evidence="2 3">
    <name type="scientific">Colletotrichum salicis</name>
    <dbReference type="NCBI Taxonomy" id="1209931"/>
    <lineage>
        <taxon>Eukaryota</taxon>
        <taxon>Fungi</taxon>
        <taxon>Dikarya</taxon>
        <taxon>Ascomycota</taxon>
        <taxon>Pezizomycotina</taxon>
        <taxon>Sordariomycetes</taxon>
        <taxon>Hypocreomycetidae</taxon>
        <taxon>Glomerellales</taxon>
        <taxon>Glomerellaceae</taxon>
        <taxon>Colletotrichum</taxon>
        <taxon>Colletotrichum acutatum species complex</taxon>
    </lineage>
</organism>
<dbReference type="EMBL" id="JFFI01001268">
    <property type="protein sequence ID" value="KXH61547.1"/>
    <property type="molecule type" value="Genomic_DNA"/>
</dbReference>
<proteinExistence type="predicted"/>
<name>A0A135UMJ0_9PEZI</name>
<comment type="caution">
    <text evidence="2">The sequence shown here is derived from an EMBL/GenBank/DDBJ whole genome shotgun (WGS) entry which is preliminary data.</text>
</comment>
<dbReference type="AlphaFoldDB" id="A0A135UMJ0"/>
<feature type="compositionally biased region" description="Basic and acidic residues" evidence="1">
    <location>
        <begin position="130"/>
        <end position="150"/>
    </location>
</feature>
<evidence type="ECO:0000313" key="2">
    <source>
        <dbReference type="EMBL" id="KXH61547.1"/>
    </source>
</evidence>
<feature type="region of interest" description="Disordered" evidence="1">
    <location>
        <begin position="105"/>
        <end position="160"/>
    </location>
</feature>
<evidence type="ECO:0000256" key="1">
    <source>
        <dbReference type="SAM" id="MobiDB-lite"/>
    </source>
</evidence>
<accession>A0A135UMJ0</accession>
<evidence type="ECO:0000313" key="3">
    <source>
        <dbReference type="Proteomes" id="UP000070121"/>
    </source>
</evidence>
<sequence length="160" mass="17077">MQRNEDRQNTALEIGYSAGSLPVLVTGLQSQSSFECAAAVAVPCVPIPSHLSISERAQQQISRRTSSTDAAHATVSTAVAMCVLALWCTAAHRVQTIPASLAEPRSWSWPAARRQRGTAAGPPAPAFCEGKQRTDQRGSERDEDKEDEHGPGPLMAGWLG</sequence>
<protein>
    <submittedName>
        <fullName evidence="2">Uncharacterized protein</fullName>
    </submittedName>
</protein>
<reference evidence="2 3" key="1">
    <citation type="submission" date="2014-02" db="EMBL/GenBank/DDBJ databases">
        <title>The genome sequence of Colletotrichum salicis CBS 607.94.</title>
        <authorList>
            <person name="Baroncelli R."/>
            <person name="Thon M.R."/>
        </authorList>
    </citation>
    <scope>NUCLEOTIDE SEQUENCE [LARGE SCALE GENOMIC DNA]</scope>
    <source>
        <strain evidence="2 3">CBS 607.94</strain>
    </source>
</reference>